<protein>
    <submittedName>
        <fullName evidence="1">Uncharacterized protein</fullName>
    </submittedName>
</protein>
<dbReference type="RefSeq" id="WP_183668438.1">
    <property type="nucleotide sequence ID" value="NZ_BMPB01000006.1"/>
</dbReference>
<evidence type="ECO:0000313" key="2">
    <source>
        <dbReference type="Proteomes" id="UP000533637"/>
    </source>
</evidence>
<accession>A0ABR6KGE0</accession>
<keyword evidence="2" id="KW-1185">Reference proteome</keyword>
<dbReference type="EMBL" id="JACHOC010000001">
    <property type="protein sequence ID" value="MBB4620378.1"/>
    <property type="molecule type" value="Genomic_DNA"/>
</dbReference>
<dbReference type="Proteomes" id="UP000533637">
    <property type="component" value="Unassembled WGS sequence"/>
</dbReference>
<reference evidence="1 2" key="1">
    <citation type="submission" date="2020-08" db="EMBL/GenBank/DDBJ databases">
        <title>Genomic Encyclopedia of Type Strains, Phase IV (KMG-IV): sequencing the most valuable type-strain genomes for metagenomic binning, comparative biology and taxonomic classification.</title>
        <authorList>
            <person name="Goeker M."/>
        </authorList>
    </citation>
    <scope>NUCLEOTIDE SEQUENCE [LARGE SCALE GENOMIC DNA]</scope>
    <source>
        <strain evidence="1 2">DSM 102983</strain>
    </source>
</reference>
<organism evidence="1 2">
    <name type="scientific">Parabacteroides faecis</name>
    <dbReference type="NCBI Taxonomy" id="1217282"/>
    <lineage>
        <taxon>Bacteria</taxon>
        <taxon>Pseudomonadati</taxon>
        <taxon>Bacteroidota</taxon>
        <taxon>Bacteroidia</taxon>
        <taxon>Bacteroidales</taxon>
        <taxon>Tannerellaceae</taxon>
        <taxon>Parabacteroides</taxon>
    </lineage>
</organism>
<proteinExistence type="predicted"/>
<evidence type="ECO:0000313" key="1">
    <source>
        <dbReference type="EMBL" id="MBB4620378.1"/>
    </source>
</evidence>
<name>A0ABR6KGE0_9BACT</name>
<sequence>MKTHWMLLAVLFLLSCSDDNGLDKKEPGTDEPEIDVVEPELYRANRMLIKHGLQLQCWVATDNYELGGKAGQPAYNLSIPDWKLTGFTGPTFYGPPLINTSYFEEFPDSQWAMAKAPHADQLKKEPTDYEKKNGFLSEDQLKYLDNLTTICFGDEEAYKFENVKILKAWYDVARRLYPDALLHNNQYAGQWSRADMCTYIQVAKPDLITYDWYYFHTWDSDNYIGARDMAAHLYEYRDLALGGWNGDKKDYLAFGQYTQGFVNEGTYKLTESQLRLYYYMTWTFGGKWLNWFRFLQGDGYGGQTAPTDWSLLLENGMPGQPTRYMDWVNQCNRESLYIGDYLVRLKTTDIRYVAGTDKYTEGAPAYVSALNPSSYLKKVSGRIVVEPEAGGDVYVGFFDVIPEEEQGDPNFFANKGNAFFMLTNGYASKVKENADALTQKINFGIDLPEANATQCFWINPQTGKREKLKAIGKEDNITYFEVELWGGSGALFMLAP</sequence>
<gene>
    <name evidence="1" type="ORF">GGQ57_000252</name>
</gene>
<dbReference type="PROSITE" id="PS51257">
    <property type="entry name" value="PROKAR_LIPOPROTEIN"/>
    <property type="match status" value="1"/>
</dbReference>
<comment type="caution">
    <text evidence="1">The sequence shown here is derived from an EMBL/GenBank/DDBJ whole genome shotgun (WGS) entry which is preliminary data.</text>
</comment>